<comment type="caution">
    <text evidence="5">The sequence shown here is derived from an EMBL/GenBank/DDBJ whole genome shotgun (WGS) entry which is preliminary data.</text>
</comment>
<dbReference type="Gene3D" id="2.30.42.10">
    <property type="match status" value="2"/>
</dbReference>
<dbReference type="PANTHER" id="PTHR42837">
    <property type="entry name" value="REGULATOR OF SIGMA-E PROTEASE RSEP"/>
    <property type="match status" value="1"/>
</dbReference>
<dbReference type="PROSITE" id="PS50106">
    <property type="entry name" value="PDZ"/>
    <property type="match status" value="1"/>
</dbReference>
<feature type="signal peptide" evidence="3">
    <location>
        <begin position="1"/>
        <end position="24"/>
    </location>
</feature>
<evidence type="ECO:0000313" key="6">
    <source>
        <dbReference type="Proteomes" id="UP000248330"/>
    </source>
</evidence>
<accession>A0A318EG14</accession>
<dbReference type="EMBL" id="QICN01000006">
    <property type="protein sequence ID" value="PXV67149.1"/>
    <property type="molecule type" value="Genomic_DNA"/>
</dbReference>
<evidence type="ECO:0000256" key="1">
    <source>
        <dbReference type="ARBA" id="ARBA00001947"/>
    </source>
</evidence>
<feature type="coiled-coil region" evidence="2">
    <location>
        <begin position="56"/>
        <end position="99"/>
    </location>
</feature>
<dbReference type="GO" id="GO:0004222">
    <property type="term" value="F:metalloendopeptidase activity"/>
    <property type="evidence" value="ECO:0007669"/>
    <property type="project" value="InterPro"/>
</dbReference>
<dbReference type="InterPro" id="IPR004387">
    <property type="entry name" value="Pept_M50_Zn"/>
</dbReference>
<comment type="cofactor">
    <cofactor evidence="1">
        <name>Zn(2+)</name>
        <dbReference type="ChEBI" id="CHEBI:29105"/>
    </cofactor>
</comment>
<organism evidence="5 6">
    <name type="scientific">Sinimarinibacterium flocculans</name>
    <dbReference type="NCBI Taxonomy" id="985250"/>
    <lineage>
        <taxon>Bacteria</taxon>
        <taxon>Pseudomonadati</taxon>
        <taxon>Pseudomonadota</taxon>
        <taxon>Gammaproteobacteria</taxon>
        <taxon>Nevskiales</taxon>
        <taxon>Nevskiaceae</taxon>
        <taxon>Sinimarinibacterium</taxon>
    </lineage>
</organism>
<sequence length="355" mass="37856">MKSVISGAPFALGLAAAVAITPLAAQTPAGQARNEQRAAEPARVEAELHARLAEAEAGAAQKAAEAEVEAARAELERAKAELQKAAREFARQAREHRLDSPRAYAYEFVTDPDRAMLGVTIDQGPEEKGRRRGVLITGITPGGGAEKAGLRSGDLLVGANGTKLDAAVDDRRDPKKRLVEVMDAVKPGDKVVLDYERGGKRAQVTVVATRPRAATAPLVAWHDVGDFDVLVPPLPPVPPVPALAPRPPRALGGLQLARLDDDLAVYFKTKDGVLVVAAPEGGSLDLRSGDVIRRINGRSVASPVAAWEEIAEAADDQPLKLQVTRQGKNLELTGLLPQRPRREIEVMRFDAVDDD</sequence>
<feature type="chain" id="PRO_5016320485" evidence="3">
    <location>
        <begin position="25"/>
        <end position="355"/>
    </location>
</feature>
<dbReference type="RefSeq" id="WP_110265466.1">
    <property type="nucleotide sequence ID" value="NZ_CAKZQT010000001.1"/>
</dbReference>
<evidence type="ECO:0000259" key="4">
    <source>
        <dbReference type="PROSITE" id="PS50106"/>
    </source>
</evidence>
<dbReference type="OrthoDB" id="9795827at2"/>
<dbReference type="SUPFAM" id="SSF50156">
    <property type="entry name" value="PDZ domain-like"/>
    <property type="match status" value="2"/>
</dbReference>
<dbReference type="AlphaFoldDB" id="A0A318EG14"/>
<name>A0A318EG14_9GAMM</name>
<keyword evidence="2" id="KW-0175">Coiled coil</keyword>
<gene>
    <name evidence="5" type="ORF">C8D93_106126</name>
</gene>
<evidence type="ECO:0000256" key="2">
    <source>
        <dbReference type="SAM" id="Coils"/>
    </source>
</evidence>
<dbReference type="InterPro" id="IPR036034">
    <property type="entry name" value="PDZ_sf"/>
</dbReference>
<evidence type="ECO:0000313" key="5">
    <source>
        <dbReference type="EMBL" id="PXV67149.1"/>
    </source>
</evidence>
<dbReference type="PANTHER" id="PTHR42837:SF2">
    <property type="entry name" value="MEMBRANE METALLOPROTEASE ARASP2, CHLOROPLASTIC-RELATED"/>
    <property type="match status" value="1"/>
</dbReference>
<dbReference type="SMART" id="SM00228">
    <property type="entry name" value="PDZ"/>
    <property type="match status" value="2"/>
</dbReference>
<reference evidence="5 6" key="1">
    <citation type="submission" date="2018-04" db="EMBL/GenBank/DDBJ databases">
        <title>Genomic Encyclopedia of Type Strains, Phase IV (KMG-IV): sequencing the most valuable type-strain genomes for metagenomic binning, comparative biology and taxonomic classification.</title>
        <authorList>
            <person name="Goeker M."/>
        </authorList>
    </citation>
    <scope>NUCLEOTIDE SEQUENCE [LARGE SCALE GENOMIC DNA]</scope>
    <source>
        <strain evidence="5 6">DSM 104150</strain>
    </source>
</reference>
<feature type="domain" description="PDZ" evidence="4">
    <location>
        <begin position="105"/>
        <end position="164"/>
    </location>
</feature>
<dbReference type="InterPro" id="IPR001478">
    <property type="entry name" value="PDZ"/>
</dbReference>
<keyword evidence="3" id="KW-0732">Signal</keyword>
<evidence type="ECO:0000256" key="3">
    <source>
        <dbReference type="SAM" id="SignalP"/>
    </source>
</evidence>
<keyword evidence="6" id="KW-1185">Reference proteome</keyword>
<dbReference type="GO" id="GO:0006508">
    <property type="term" value="P:proteolysis"/>
    <property type="evidence" value="ECO:0007669"/>
    <property type="project" value="InterPro"/>
</dbReference>
<proteinExistence type="predicted"/>
<dbReference type="Proteomes" id="UP000248330">
    <property type="component" value="Unassembled WGS sequence"/>
</dbReference>
<protein>
    <submittedName>
        <fullName evidence="5">PDZ domain-containing protein</fullName>
    </submittedName>
</protein>
<dbReference type="GO" id="GO:0016020">
    <property type="term" value="C:membrane"/>
    <property type="evidence" value="ECO:0007669"/>
    <property type="project" value="InterPro"/>
</dbReference>
<dbReference type="Pfam" id="PF13180">
    <property type="entry name" value="PDZ_2"/>
    <property type="match status" value="1"/>
</dbReference>